<comment type="caution">
    <text evidence="1">The sequence shown here is derived from an EMBL/GenBank/DDBJ whole genome shotgun (WGS) entry which is preliminary data.</text>
</comment>
<dbReference type="EMBL" id="BAABWU010000003">
    <property type="protein sequence ID" value="GAA6195644.1"/>
    <property type="molecule type" value="Genomic_DNA"/>
</dbReference>
<dbReference type="Proteomes" id="UP001441944">
    <property type="component" value="Unassembled WGS sequence"/>
</dbReference>
<proteinExistence type="predicted"/>
<dbReference type="SUPFAM" id="SSF53448">
    <property type="entry name" value="Nucleotide-diphospho-sugar transferases"/>
    <property type="match status" value="1"/>
</dbReference>
<dbReference type="Pfam" id="PF11316">
    <property type="entry name" value="Rhamno_transf"/>
    <property type="match status" value="1"/>
</dbReference>
<dbReference type="RefSeq" id="WP_353397740.1">
    <property type="nucleotide sequence ID" value="NZ_BAABWU010000003.1"/>
</dbReference>
<accession>A0ABQ0AIF1</accession>
<gene>
    <name evidence="1" type="ORF">NBRC116598_10880</name>
</gene>
<dbReference type="InterPro" id="IPR021466">
    <property type="entry name" value="Put_rhamnosyl_transferase"/>
</dbReference>
<protein>
    <submittedName>
        <fullName evidence="1">Glycosyltransferase</fullName>
    </submittedName>
</protein>
<keyword evidence="2" id="KW-1185">Reference proteome</keyword>
<dbReference type="InterPro" id="IPR029044">
    <property type="entry name" value="Nucleotide-diphossugar_trans"/>
</dbReference>
<sequence>MQSMNMVGLVRFSVLTPTYYSERFANLKQTARHLFNPDRMELRFSVFENLCLPSLVRQSDPNFDLVVLTAKAMPELYLNRLADLLAPYDNIHLRPVGTRNHYRLLKQGYDSVPSQGASHRILFRLDDDDAVDLDFVRRTRRLAAGLLPLHPAGTSFVIAHNRGFYLQATPDGPQVFDAIEQAPLSAGTALVTPVESSANPYRFNHRKLARHYNLYSDMQVPAYIRTIHGDNKSEPAQTGITGRMDPDEIDASLQAHFGQSLAALKGL</sequence>
<name>A0ABQ0AIF1_9RHOB</name>
<evidence type="ECO:0000313" key="2">
    <source>
        <dbReference type="Proteomes" id="UP001441944"/>
    </source>
</evidence>
<reference evidence="1 2" key="1">
    <citation type="submission" date="2024-04" db="EMBL/GenBank/DDBJ databases">
        <title>Draft genome sequence of Pseudophaeobacter arcticus NBRC 116598.</title>
        <authorList>
            <person name="Miyakawa T."/>
            <person name="Kusuya Y."/>
            <person name="Miura T."/>
        </authorList>
    </citation>
    <scope>NUCLEOTIDE SEQUENCE [LARGE SCALE GENOMIC DNA]</scope>
    <source>
        <strain evidence="1 2">SU-CL00105</strain>
    </source>
</reference>
<evidence type="ECO:0000313" key="1">
    <source>
        <dbReference type="EMBL" id="GAA6195644.1"/>
    </source>
</evidence>
<organism evidence="1 2">
    <name type="scientific">Pseudophaeobacter arcticus</name>
    <dbReference type="NCBI Taxonomy" id="385492"/>
    <lineage>
        <taxon>Bacteria</taxon>
        <taxon>Pseudomonadati</taxon>
        <taxon>Pseudomonadota</taxon>
        <taxon>Alphaproteobacteria</taxon>
        <taxon>Rhodobacterales</taxon>
        <taxon>Paracoccaceae</taxon>
        <taxon>Pseudophaeobacter</taxon>
    </lineage>
</organism>